<dbReference type="PROSITE" id="PS50943">
    <property type="entry name" value="HTH_CROC1"/>
    <property type="match status" value="1"/>
</dbReference>
<dbReference type="HOGENOM" id="CLU_158499_0_0_9"/>
<evidence type="ECO:0000313" key="2">
    <source>
        <dbReference type="EMBL" id="ACV64431.1"/>
    </source>
</evidence>
<accession>C8VWR7</accession>
<sequence length="131" mass="15043">MNFNDLGLSNDVRDSLEIIYQKANKICPALTREVFLNGVLKEWLNPYLRQDNKPVLQKDKVILRNNLKQALTLSGKTQSKIAQEIGVNRSYIGQIFRGCYDPSVKLALILLQSLNYPPEKFTDLFFLEPVE</sequence>
<feature type="domain" description="HTH cro/C1-type" evidence="1">
    <location>
        <begin position="67"/>
        <end position="121"/>
    </location>
</feature>
<dbReference type="AlphaFoldDB" id="C8VWR7"/>
<dbReference type="RefSeq" id="WP_015759115.1">
    <property type="nucleotide sequence ID" value="NC_013216.1"/>
</dbReference>
<dbReference type="Proteomes" id="UP000002217">
    <property type="component" value="Chromosome"/>
</dbReference>
<dbReference type="InterPro" id="IPR001387">
    <property type="entry name" value="Cro/C1-type_HTH"/>
</dbReference>
<evidence type="ECO:0000313" key="3">
    <source>
        <dbReference type="Proteomes" id="UP000002217"/>
    </source>
</evidence>
<dbReference type="KEGG" id="dae:Dtox_3723"/>
<dbReference type="SUPFAM" id="SSF47413">
    <property type="entry name" value="lambda repressor-like DNA-binding domains"/>
    <property type="match status" value="1"/>
</dbReference>
<dbReference type="EMBL" id="CP001720">
    <property type="protein sequence ID" value="ACV64431.1"/>
    <property type="molecule type" value="Genomic_DNA"/>
</dbReference>
<dbReference type="Pfam" id="PF01381">
    <property type="entry name" value="HTH_3"/>
    <property type="match status" value="1"/>
</dbReference>
<name>C8VWR7_DESAS</name>
<dbReference type="GO" id="GO:0003677">
    <property type="term" value="F:DNA binding"/>
    <property type="evidence" value="ECO:0007669"/>
    <property type="project" value="InterPro"/>
</dbReference>
<organism evidence="2 3">
    <name type="scientific">Desulfofarcimen acetoxidans (strain ATCC 49208 / DSM 771 / KCTC 5769 / VKM B-1644 / 5575)</name>
    <name type="common">Desulfotomaculum acetoxidans</name>
    <dbReference type="NCBI Taxonomy" id="485916"/>
    <lineage>
        <taxon>Bacteria</taxon>
        <taxon>Bacillati</taxon>
        <taxon>Bacillota</taxon>
        <taxon>Clostridia</taxon>
        <taxon>Eubacteriales</taxon>
        <taxon>Peptococcaceae</taxon>
        <taxon>Desulfofarcimen</taxon>
    </lineage>
</organism>
<proteinExistence type="predicted"/>
<protein>
    <submittedName>
        <fullName evidence="2">Transcriptional regulator, XRE family</fullName>
    </submittedName>
</protein>
<dbReference type="CDD" id="cd00093">
    <property type="entry name" value="HTH_XRE"/>
    <property type="match status" value="1"/>
</dbReference>
<reference evidence="2 3" key="1">
    <citation type="journal article" date="2009" name="Stand. Genomic Sci.">
        <title>Complete genome sequence of Desulfotomaculum acetoxidans type strain (5575).</title>
        <authorList>
            <person name="Spring S."/>
            <person name="Lapidus A."/>
            <person name="Schroder M."/>
            <person name="Gleim D."/>
            <person name="Sims D."/>
            <person name="Meincke L."/>
            <person name="Glavina Del Rio T."/>
            <person name="Tice H."/>
            <person name="Copeland A."/>
            <person name="Cheng J.F."/>
            <person name="Lucas S."/>
            <person name="Chen F."/>
            <person name="Nolan M."/>
            <person name="Bruce D."/>
            <person name="Goodwin L."/>
            <person name="Pitluck S."/>
            <person name="Ivanova N."/>
            <person name="Mavromatis K."/>
            <person name="Mikhailova N."/>
            <person name="Pati A."/>
            <person name="Chen A."/>
            <person name="Palaniappan K."/>
            <person name="Land M."/>
            <person name="Hauser L."/>
            <person name="Chang Y.J."/>
            <person name="Jeffries C.D."/>
            <person name="Chain P."/>
            <person name="Saunders E."/>
            <person name="Brettin T."/>
            <person name="Detter J.C."/>
            <person name="Goker M."/>
            <person name="Bristow J."/>
            <person name="Eisen J.A."/>
            <person name="Markowitz V."/>
            <person name="Hugenholtz P."/>
            <person name="Kyrpides N.C."/>
            <person name="Klenk H.P."/>
            <person name="Han C."/>
        </authorList>
    </citation>
    <scope>NUCLEOTIDE SEQUENCE [LARGE SCALE GENOMIC DNA]</scope>
    <source>
        <strain evidence="3">ATCC 49208 / DSM 771 / VKM B-1644</strain>
    </source>
</reference>
<gene>
    <name evidence="2" type="ordered locus">Dtox_3723</name>
</gene>
<evidence type="ECO:0000259" key="1">
    <source>
        <dbReference type="PROSITE" id="PS50943"/>
    </source>
</evidence>
<dbReference type="STRING" id="485916.Dtox_3723"/>
<dbReference type="SMART" id="SM00530">
    <property type="entry name" value="HTH_XRE"/>
    <property type="match status" value="1"/>
</dbReference>
<keyword evidence="3" id="KW-1185">Reference proteome</keyword>
<dbReference type="Gene3D" id="1.10.260.40">
    <property type="entry name" value="lambda repressor-like DNA-binding domains"/>
    <property type="match status" value="1"/>
</dbReference>
<dbReference type="InterPro" id="IPR010982">
    <property type="entry name" value="Lambda_DNA-bd_dom_sf"/>
</dbReference>
<dbReference type="OrthoDB" id="48775at2"/>